<evidence type="ECO:0000313" key="14">
    <source>
        <dbReference type="Proteomes" id="UP000694397"/>
    </source>
</evidence>
<keyword evidence="2 9" id="KW-0812">Transmembrane</keyword>
<dbReference type="GeneID" id="108930420"/>
<evidence type="ECO:0000313" key="13">
    <source>
        <dbReference type="Proteomes" id="UP000034805"/>
    </source>
</evidence>
<dbReference type="OrthoDB" id="9936726at2759"/>
<dbReference type="PRINTS" id="PR00237">
    <property type="entry name" value="GPCRRHODOPSN"/>
</dbReference>
<evidence type="ECO:0000256" key="3">
    <source>
        <dbReference type="ARBA" id="ARBA00022989"/>
    </source>
</evidence>
<protein>
    <submittedName>
        <fullName evidence="12">Relaxin-3 receptor 1-like</fullName>
    </submittedName>
    <submittedName>
        <fullName evidence="11">Relaxin-3 receptor 2-like</fullName>
    </submittedName>
</protein>
<evidence type="ECO:0000256" key="6">
    <source>
        <dbReference type="ARBA" id="ARBA00023170"/>
    </source>
</evidence>
<evidence type="ECO:0000256" key="4">
    <source>
        <dbReference type="ARBA" id="ARBA00023040"/>
    </source>
</evidence>
<reference evidence="12 14" key="2">
    <citation type="submission" date="2019-04" db="EMBL/GenBank/DDBJ databases">
        <authorList>
            <consortium name="Wellcome Sanger Institute Data Sharing"/>
        </authorList>
    </citation>
    <scope>NUCLEOTIDE SEQUENCE [LARGE SCALE GENOMIC DNA]</scope>
</reference>
<keyword evidence="5 9" id="KW-0472">Membrane</keyword>
<dbReference type="RefSeq" id="XP_018601157.1">
    <property type="nucleotide sequence ID" value="XM_018745641.2"/>
</dbReference>
<dbReference type="SUPFAM" id="SSF81321">
    <property type="entry name" value="Family A G protein-coupled receptor-like"/>
    <property type="match status" value="1"/>
</dbReference>
<feature type="transmembrane region" description="Helical" evidence="9">
    <location>
        <begin position="318"/>
        <end position="339"/>
    </location>
</feature>
<feature type="region of interest" description="Disordered" evidence="8">
    <location>
        <begin position="390"/>
        <end position="418"/>
    </location>
</feature>
<dbReference type="GO" id="GO:0016493">
    <property type="term" value="F:C-C chemokine receptor activity"/>
    <property type="evidence" value="ECO:0007669"/>
    <property type="project" value="TreeGrafter"/>
</dbReference>
<dbReference type="InterPro" id="IPR017452">
    <property type="entry name" value="GPCR_Rhodpsn_7TM"/>
</dbReference>
<proteinExistence type="predicted"/>
<gene>
    <name evidence="12" type="primary">LOC108930420</name>
    <name evidence="11" type="ORF">Z043_115647</name>
</gene>
<dbReference type="Proteomes" id="UP000034805">
    <property type="component" value="Unassembled WGS sequence"/>
</dbReference>
<dbReference type="PANTHER" id="PTHR10489:SF932">
    <property type="entry name" value="G-PROTEIN COUPLED RECEPTORS FAMILY 1 PROFILE DOMAIN-CONTAINING PROTEIN"/>
    <property type="match status" value="1"/>
</dbReference>
<dbReference type="Ensembl" id="ENSSFOT00015014273.2">
    <property type="protein sequence ID" value="ENSSFOP00015014101.1"/>
    <property type="gene ID" value="ENSSFOG00015009106.2"/>
</dbReference>
<dbReference type="Pfam" id="PF00001">
    <property type="entry name" value="7tm_1"/>
    <property type="match status" value="1"/>
</dbReference>
<comment type="subcellular location">
    <subcellularLocation>
        <location evidence="1">Membrane</location>
        <topology evidence="1">Multi-pass membrane protein</topology>
    </subcellularLocation>
</comment>
<name>A0A0P7V0Y3_SCLFO</name>
<dbReference type="GO" id="GO:0007204">
    <property type="term" value="P:positive regulation of cytosolic calcium ion concentration"/>
    <property type="evidence" value="ECO:0007669"/>
    <property type="project" value="TreeGrafter"/>
</dbReference>
<dbReference type="InterPro" id="IPR050119">
    <property type="entry name" value="CCR1-9-like"/>
</dbReference>
<feature type="transmembrane region" description="Helical" evidence="9">
    <location>
        <begin position="275"/>
        <end position="298"/>
    </location>
</feature>
<dbReference type="AlphaFoldDB" id="A0A0P7V0Y3"/>
<evidence type="ECO:0000313" key="12">
    <source>
        <dbReference type="Ensembl" id="ENSSFOP00015014101.1"/>
    </source>
</evidence>
<dbReference type="PANTHER" id="PTHR10489">
    <property type="entry name" value="CELL ADHESION MOLECULE"/>
    <property type="match status" value="1"/>
</dbReference>
<dbReference type="Proteomes" id="UP000694397">
    <property type="component" value="Chromosome 23"/>
</dbReference>
<dbReference type="GO" id="GO:0019957">
    <property type="term" value="F:C-C chemokine binding"/>
    <property type="evidence" value="ECO:0007669"/>
    <property type="project" value="TreeGrafter"/>
</dbReference>
<evidence type="ECO:0000256" key="9">
    <source>
        <dbReference type="SAM" id="Phobius"/>
    </source>
</evidence>
<evidence type="ECO:0000256" key="2">
    <source>
        <dbReference type="ARBA" id="ARBA00022692"/>
    </source>
</evidence>
<accession>A0A0P7V0Y3</accession>
<evidence type="ECO:0000256" key="7">
    <source>
        <dbReference type="ARBA" id="ARBA00023224"/>
    </source>
</evidence>
<dbReference type="PROSITE" id="PS50262">
    <property type="entry name" value="G_PROTEIN_RECEP_F1_2"/>
    <property type="match status" value="1"/>
</dbReference>
<reference evidence="11 13" key="1">
    <citation type="submission" date="2015-08" db="EMBL/GenBank/DDBJ databases">
        <title>The genome of the Asian arowana (Scleropages formosus).</title>
        <authorList>
            <person name="Tan M.H."/>
            <person name="Gan H.M."/>
            <person name="Croft L.J."/>
            <person name="Austin C.M."/>
        </authorList>
    </citation>
    <scope>NUCLEOTIDE SEQUENCE [LARGE SCALE GENOMIC DNA]</scope>
    <source>
        <strain evidence="11">Aro1</strain>
    </source>
</reference>
<evidence type="ECO:0000256" key="5">
    <source>
        <dbReference type="ARBA" id="ARBA00023136"/>
    </source>
</evidence>
<feature type="transmembrane region" description="Helical" evidence="9">
    <location>
        <begin position="138"/>
        <end position="158"/>
    </location>
</feature>
<dbReference type="Gene3D" id="1.20.1070.10">
    <property type="entry name" value="Rhodopsin 7-helix transmembrane proteins"/>
    <property type="match status" value="1"/>
</dbReference>
<feature type="domain" description="G-protein coupled receptors family 1 profile" evidence="10">
    <location>
        <begin position="78"/>
        <end position="336"/>
    </location>
</feature>
<dbReference type="STRING" id="113540.ENSSFOP00015014101"/>
<dbReference type="KEGG" id="sfm:108930420"/>
<evidence type="ECO:0000256" key="8">
    <source>
        <dbReference type="SAM" id="MobiDB-lite"/>
    </source>
</evidence>
<keyword evidence="7" id="KW-0807">Transducer</keyword>
<keyword evidence="3 9" id="KW-1133">Transmembrane helix</keyword>
<sequence>MSALVDHLRMSESDFQKLQQFNSTLHRCYADPTCNHTQLTYHNITSLHDLNLPGDGSPLLRTVVSLVYCSVCAMGLMGNSLVLYLLQSSRSTTKGTINFFVFNLAIADLLFSMVLPFWAADVAMDYSWPFGWCMCKVVSFLTALNIYASAFFLTTMSVTRYCSVAKALKLVQPAWQRTYMAWLVTGLIWLGAILAAVPLAIFAKVAKVGVDHACLLRFPEGTFWLALQHLSRIILGFLIPYIIITLSYILLLRFLCKHPLNGVKCRRQTRVSKSVAVMVLSFCVCWFPNNVITCWMVLVKLDLVELTYSYYFTHTYVFPLTTCLAHVNSCLNPVIYCLMRKEYRQGLRNLLWKSSFSSLSKVCLSAMSYSNVQTQEDRYAIPLNYVESQTAQSSKRSTLPSTALSVGPSPRSSCPLSD</sequence>
<feature type="transmembrane region" description="Helical" evidence="9">
    <location>
        <begin position="63"/>
        <end position="85"/>
    </location>
</feature>
<keyword evidence="14" id="KW-1185">Reference proteome</keyword>
<keyword evidence="4" id="KW-0297">G-protein coupled receptor</keyword>
<evidence type="ECO:0000259" key="10">
    <source>
        <dbReference type="PROSITE" id="PS50262"/>
    </source>
</evidence>
<dbReference type="GO" id="GO:0009897">
    <property type="term" value="C:external side of plasma membrane"/>
    <property type="evidence" value="ECO:0007669"/>
    <property type="project" value="TreeGrafter"/>
</dbReference>
<dbReference type="GeneTree" id="ENSGT01130000278308"/>
<feature type="transmembrane region" description="Helical" evidence="9">
    <location>
        <begin position="233"/>
        <end position="255"/>
    </location>
</feature>
<dbReference type="GO" id="GO:0060326">
    <property type="term" value="P:cell chemotaxis"/>
    <property type="evidence" value="ECO:0007669"/>
    <property type="project" value="TreeGrafter"/>
</dbReference>
<feature type="transmembrane region" description="Helical" evidence="9">
    <location>
        <begin position="97"/>
        <end position="118"/>
    </location>
</feature>
<keyword evidence="6 11" id="KW-0675">Receptor</keyword>
<dbReference type="EMBL" id="JARO02005992">
    <property type="protein sequence ID" value="KPP65903.1"/>
    <property type="molecule type" value="Genomic_DNA"/>
</dbReference>
<feature type="transmembrane region" description="Helical" evidence="9">
    <location>
        <begin position="179"/>
        <end position="203"/>
    </location>
</feature>
<dbReference type="InterPro" id="IPR000276">
    <property type="entry name" value="GPCR_Rhodpsn"/>
</dbReference>
<evidence type="ECO:0000313" key="11">
    <source>
        <dbReference type="EMBL" id="KPP65903.1"/>
    </source>
</evidence>
<dbReference type="GO" id="GO:0006955">
    <property type="term" value="P:immune response"/>
    <property type="evidence" value="ECO:0007669"/>
    <property type="project" value="TreeGrafter"/>
</dbReference>
<reference evidence="12" key="3">
    <citation type="submission" date="2025-05" db="UniProtKB">
        <authorList>
            <consortium name="Ensembl"/>
        </authorList>
    </citation>
    <scope>IDENTIFICATION</scope>
</reference>
<evidence type="ECO:0000256" key="1">
    <source>
        <dbReference type="ARBA" id="ARBA00004141"/>
    </source>
</evidence>
<dbReference type="GO" id="GO:0019722">
    <property type="term" value="P:calcium-mediated signaling"/>
    <property type="evidence" value="ECO:0007669"/>
    <property type="project" value="TreeGrafter"/>
</dbReference>
<organism evidence="11 13">
    <name type="scientific">Scleropages formosus</name>
    <name type="common">Asian bonytongue</name>
    <name type="synonym">Osteoglossum formosum</name>
    <dbReference type="NCBI Taxonomy" id="113540"/>
    <lineage>
        <taxon>Eukaryota</taxon>
        <taxon>Metazoa</taxon>
        <taxon>Chordata</taxon>
        <taxon>Craniata</taxon>
        <taxon>Vertebrata</taxon>
        <taxon>Euteleostomi</taxon>
        <taxon>Actinopterygii</taxon>
        <taxon>Neopterygii</taxon>
        <taxon>Teleostei</taxon>
        <taxon>Osteoglossocephala</taxon>
        <taxon>Osteoglossomorpha</taxon>
        <taxon>Osteoglossiformes</taxon>
        <taxon>Osteoglossidae</taxon>
        <taxon>Scleropages</taxon>
    </lineage>
</organism>